<protein>
    <submittedName>
        <fullName evidence="1">Uncharacterized protein</fullName>
    </submittedName>
</protein>
<name>A0ACD5Z7N1_AVESA</name>
<evidence type="ECO:0000313" key="1">
    <source>
        <dbReference type="EnsemblPlants" id="AVESA.00010b.r2.6CG1115460.2.CDS"/>
    </source>
</evidence>
<keyword evidence="2" id="KW-1185">Reference proteome</keyword>
<sequence length="489" mass="51712">MTSSCIPTGLRLDLDMVKAAASPGAHSSPLRPVHSSPSSTLSEASNASSSATSVSLKRARAPRKRPNQAYNEAAALLASIHPSVFPVKKSPKTAKPPPLSRQLSGLAAAFGDASTDLLPPLPVLADAAFLLRGGGAPSPSPLQRQPQSPSDAKNCSSPTPVSSAFREFRDPAPSPASPDTAAGDEPGELDFDDDDGFDAESILDVGYEDAAEGIDGIMGSLTMESSTTPATPDDSILSSSGIHPYLRSLMVVGLAGRFELGLGSRHGTRPNLNRALKRRDDDGAWWMWPAVPVKDITVAPPPTPSPKPAASNTATVPPASAAAPEKKKSKKKKVVKVEKVMAKEEELSNAKCAEGADGTVDAADANGDDDTVSTKAPKTGLGLKLDTDDVLKEWSGKGSMFAEGSTPESPESAAEVRAKLADIDLFPENGSGGIREARVMRYKEKRRNRLFSKKIRYQVRKVNADCRPRMKGRFVRSPSLLQQAMEEET</sequence>
<proteinExistence type="predicted"/>
<accession>A0ACD5Z7N1</accession>
<reference evidence="1" key="2">
    <citation type="submission" date="2025-09" db="UniProtKB">
        <authorList>
            <consortium name="EnsemblPlants"/>
        </authorList>
    </citation>
    <scope>IDENTIFICATION</scope>
</reference>
<organism evidence="1 2">
    <name type="scientific">Avena sativa</name>
    <name type="common">Oat</name>
    <dbReference type="NCBI Taxonomy" id="4498"/>
    <lineage>
        <taxon>Eukaryota</taxon>
        <taxon>Viridiplantae</taxon>
        <taxon>Streptophyta</taxon>
        <taxon>Embryophyta</taxon>
        <taxon>Tracheophyta</taxon>
        <taxon>Spermatophyta</taxon>
        <taxon>Magnoliopsida</taxon>
        <taxon>Liliopsida</taxon>
        <taxon>Poales</taxon>
        <taxon>Poaceae</taxon>
        <taxon>BOP clade</taxon>
        <taxon>Pooideae</taxon>
        <taxon>Poodae</taxon>
        <taxon>Poeae</taxon>
        <taxon>Poeae Chloroplast Group 1 (Aveneae type)</taxon>
        <taxon>Aveninae</taxon>
        <taxon>Avena</taxon>
    </lineage>
</organism>
<dbReference type="EnsemblPlants" id="AVESA.00010b.r2.6CG1115460.2">
    <property type="protein sequence ID" value="AVESA.00010b.r2.6CG1115460.2.CDS"/>
    <property type="gene ID" value="AVESA.00010b.r2.6CG1115460"/>
</dbReference>
<dbReference type="Proteomes" id="UP001732700">
    <property type="component" value="Chromosome 6C"/>
</dbReference>
<reference evidence="1" key="1">
    <citation type="submission" date="2021-05" db="EMBL/GenBank/DDBJ databases">
        <authorList>
            <person name="Scholz U."/>
            <person name="Mascher M."/>
            <person name="Fiebig A."/>
        </authorList>
    </citation>
    <scope>NUCLEOTIDE SEQUENCE [LARGE SCALE GENOMIC DNA]</scope>
</reference>
<evidence type="ECO:0000313" key="2">
    <source>
        <dbReference type="Proteomes" id="UP001732700"/>
    </source>
</evidence>